<reference evidence="11" key="1">
    <citation type="submission" date="2022-08" db="EMBL/GenBank/DDBJ databases">
        <title>Novel Bdellovibrio Species Isolated from Svalbard: Designation Bdellovibrio svalbardensis.</title>
        <authorList>
            <person name="Mitchell R.J."/>
            <person name="Choi S.Y."/>
        </authorList>
    </citation>
    <scope>NUCLEOTIDE SEQUENCE</scope>
    <source>
        <strain evidence="11">PAP01</strain>
    </source>
</reference>
<dbReference type="Pfam" id="PF00163">
    <property type="entry name" value="Ribosomal_S4"/>
    <property type="match status" value="1"/>
</dbReference>
<comment type="caution">
    <text evidence="11">The sequence shown here is derived from an EMBL/GenBank/DDBJ whole genome shotgun (WGS) entry which is preliminary data.</text>
</comment>
<evidence type="ECO:0000256" key="7">
    <source>
        <dbReference type="HAMAP-Rule" id="MF_01306"/>
    </source>
</evidence>
<dbReference type="PROSITE" id="PS00632">
    <property type="entry name" value="RIBOSOMAL_S4"/>
    <property type="match status" value="1"/>
</dbReference>
<dbReference type="InterPro" id="IPR005709">
    <property type="entry name" value="Ribosomal_uS4_bac-type"/>
</dbReference>
<comment type="function">
    <text evidence="7">One of the primary rRNA binding proteins, it binds directly to 16S rRNA where it nucleates assembly of the body of the 30S subunit.</text>
</comment>
<evidence type="ECO:0000256" key="1">
    <source>
        <dbReference type="ARBA" id="ARBA00007465"/>
    </source>
</evidence>
<dbReference type="Pfam" id="PF01479">
    <property type="entry name" value="S4"/>
    <property type="match status" value="1"/>
</dbReference>
<gene>
    <name evidence="7 11" type="primary">rpsD</name>
    <name evidence="11" type="ORF">NWE73_04510</name>
</gene>
<dbReference type="PANTHER" id="PTHR11831:SF4">
    <property type="entry name" value="SMALL RIBOSOMAL SUBUNIT PROTEIN US4M"/>
    <property type="match status" value="1"/>
</dbReference>
<evidence type="ECO:0000256" key="3">
    <source>
        <dbReference type="ARBA" id="ARBA00022884"/>
    </source>
</evidence>
<dbReference type="PROSITE" id="PS50889">
    <property type="entry name" value="S4"/>
    <property type="match status" value="1"/>
</dbReference>
<dbReference type="InterPro" id="IPR018079">
    <property type="entry name" value="Ribosomal_uS4_CS"/>
</dbReference>
<dbReference type="NCBIfam" id="NF003717">
    <property type="entry name" value="PRK05327.1"/>
    <property type="match status" value="1"/>
</dbReference>
<dbReference type="NCBIfam" id="TIGR01017">
    <property type="entry name" value="rpsD_bact"/>
    <property type="match status" value="1"/>
</dbReference>
<dbReference type="RefSeq" id="WP_277577089.1">
    <property type="nucleotide sequence ID" value="NZ_JANRMI010000001.1"/>
</dbReference>
<keyword evidence="3 7" id="KW-0694">RNA-binding</keyword>
<evidence type="ECO:0000313" key="11">
    <source>
        <dbReference type="EMBL" id="MDG0815615.1"/>
    </source>
</evidence>
<evidence type="ECO:0000259" key="9">
    <source>
        <dbReference type="SMART" id="SM00363"/>
    </source>
</evidence>
<comment type="subunit">
    <text evidence="7">Part of the 30S ribosomal subunit. Contacts protein S5. The interaction surface between S4 and S5 is involved in control of translational fidelity.</text>
</comment>
<dbReference type="HAMAP" id="MF_01306_B">
    <property type="entry name" value="Ribosomal_uS4_B"/>
    <property type="match status" value="1"/>
</dbReference>
<dbReference type="CDD" id="cd00165">
    <property type="entry name" value="S4"/>
    <property type="match status" value="1"/>
</dbReference>
<feature type="domain" description="RNA-binding S4" evidence="9">
    <location>
        <begin position="95"/>
        <end position="153"/>
    </location>
</feature>
<comment type="similarity">
    <text evidence="1 7 8">Belongs to the universal ribosomal protein uS4 family.</text>
</comment>
<dbReference type="Gene3D" id="3.10.290.10">
    <property type="entry name" value="RNA-binding S4 domain"/>
    <property type="match status" value="1"/>
</dbReference>
<dbReference type="SMART" id="SM01390">
    <property type="entry name" value="Ribosomal_S4"/>
    <property type="match status" value="1"/>
</dbReference>
<evidence type="ECO:0000256" key="2">
    <source>
        <dbReference type="ARBA" id="ARBA00022730"/>
    </source>
</evidence>
<keyword evidence="5 7" id="KW-0687">Ribonucleoprotein</keyword>
<dbReference type="GO" id="GO:0005840">
    <property type="term" value="C:ribosome"/>
    <property type="evidence" value="ECO:0007669"/>
    <property type="project" value="UniProtKB-KW"/>
</dbReference>
<keyword evidence="12" id="KW-1185">Reference proteome</keyword>
<evidence type="ECO:0000256" key="4">
    <source>
        <dbReference type="ARBA" id="ARBA00022980"/>
    </source>
</evidence>
<organism evidence="11 12">
    <name type="scientific">Bdellovibrio svalbardensis</name>
    <dbReference type="NCBI Taxonomy" id="2972972"/>
    <lineage>
        <taxon>Bacteria</taxon>
        <taxon>Pseudomonadati</taxon>
        <taxon>Bdellovibrionota</taxon>
        <taxon>Bdellovibrionia</taxon>
        <taxon>Bdellovibrionales</taxon>
        <taxon>Pseudobdellovibrionaceae</taxon>
        <taxon>Bdellovibrio</taxon>
    </lineage>
</organism>
<comment type="function">
    <text evidence="7">With S5 and S12 plays an important role in translational accuracy.</text>
</comment>
<evidence type="ECO:0000256" key="6">
    <source>
        <dbReference type="ARBA" id="ARBA00035254"/>
    </source>
</evidence>
<evidence type="ECO:0000256" key="8">
    <source>
        <dbReference type="RuleBase" id="RU003699"/>
    </source>
</evidence>
<feature type="domain" description="Small ribosomal subunit protein uS4 N-terminal" evidence="10">
    <location>
        <begin position="4"/>
        <end position="94"/>
    </location>
</feature>
<evidence type="ECO:0000313" key="12">
    <source>
        <dbReference type="Proteomes" id="UP001152321"/>
    </source>
</evidence>
<name>A0ABT6DH75_9BACT</name>
<dbReference type="InterPro" id="IPR002942">
    <property type="entry name" value="S4_RNA-bd"/>
</dbReference>
<dbReference type="SUPFAM" id="SSF55174">
    <property type="entry name" value="Alpha-L RNA-binding motif"/>
    <property type="match status" value="1"/>
</dbReference>
<dbReference type="Gene3D" id="1.10.1050.10">
    <property type="entry name" value="Ribosomal Protein S4 Delta 41, Chain A, domain 1"/>
    <property type="match status" value="1"/>
</dbReference>
<dbReference type="SMART" id="SM00363">
    <property type="entry name" value="S4"/>
    <property type="match status" value="1"/>
</dbReference>
<proteinExistence type="inferred from homology"/>
<evidence type="ECO:0000256" key="5">
    <source>
        <dbReference type="ARBA" id="ARBA00023274"/>
    </source>
</evidence>
<dbReference type="PANTHER" id="PTHR11831">
    <property type="entry name" value="30S 40S RIBOSOMAL PROTEIN"/>
    <property type="match status" value="1"/>
</dbReference>
<accession>A0ABT6DH75</accession>
<sequence>MKRKGKTPRFKTQRRLLMELPGMGKAGAMERKPYPPGQHGQRRRKYSEFGLQLEEKQKIRFHYGVREEQFRRLIKKAQKSSNSNWVEALVNLLEKRLDNVVFRLGFAVSVPAAKQMVSHGKVLVNGKKVNIGSQIIKVGDVITLKPDAYENQTYLQAKQSPRLPLPSFMMKEEKGGVESGRLIDEPNIEAVPFAFDAGLVISYYSLRG</sequence>
<dbReference type="InterPro" id="IPR001912">
    <property type="entry name" value="Ribosomal_uS4_N"/>
</dbReference>
<dbReference type="InterPro" id="IPR022801">
    <property type="entry name" value="Ribosomal_uS4"/>
</dbReference>
<dbReference type="Proteomes" id="UP001152321">
    <property type="component" value="Unassembled WGS sequence"/>
</dbReference>
<dbReference type="InterPro" id="IPR036986">
    <property type="entry name" value="S4_RNA-bd_sf"/>
</dbReference>
<protein>
    <recommendedName>
        <fullName evidence="6 7">Small ribosomal subunit protein uS4</fullName>
    </recommendedName>
</protein>
<evidence type="ECO:0000259" key="10">
    <source>
        <dbReference type="SMART" id="SM01390"/>
    </source>
</evidence>
<dbReference type="EMBL" id="JANRMI010000001">
    <property type="protein sequence ID" value="MDG0815615.1"/>
    <property type="molecule type" value="Genomic_DNA"/>
</dbReference>
<keyword evidence="2 7" id="KW-0699">rRNA-binding</keyword>
<keyword evidence="4 7" id="KW-0689">Ribosomal protein</keyword>